<feature type="compositionally biased region" description="Acidic residues" evidence="1">
    <location>
        <begin position="673"/>
        <end position="686"/>
    </location>
</feature>
<feature type="region of interest" description="Disordered" evidence="1">
    <location>
        <begin position="465"/>
        <end position="533"/>
    </location>
</feature>
<evidence type="ECO:0000313" key="5">
    <source>
        <dbReference type="Proteomes" id="UP001329825"/>
    </source>
</evidence>
<accession>A0ABZ1CUQ0</accession>
<reference evidence="4 5" key="1">
    <citation type="submission" date="2024-01" db="EMBL/GenBank/DDBJ databases">
        <title>Comparative genomics of Cryptococcus and Kwoniella reveals pathogenesis evolution and contrasting modes of karyotype evolution via chromosome fusion or intercentromeric recombination.</title>
        <authorList>
            <person name="Coelho M.A."/>
            <person name="David-Palma M."/>
            <person name="Shea T."/>
            <person name="Bowers K."/>
            <person name="McGinley-Smith S."/>
            <person name="Mohammad A.W."/>
            <person name="Gnirke A."/>
            <person name="Yurkov A.M."/>
            <person name="Nowrousian M."/>
            <person name="Sun S."/>
            <person name="Cuomo C.A."/>
            <person name="Heitman J."/>
        </authorList>
    </citation>
    <scope>NUCLEOTIDE SEQUENCE [LARGE SCALE GENOMIC DNA]</scope>
    <source>
        <strain evidence="4">CBS 11374</strain>
    </source>
</reference>
<dbReference type="InterPro" id="IPR011050">
    <property type="entry name" value="Pectin_lyase_fold/virulence"/>
</dbReference>
<feature type="compositionally biased region" description="Acidic residues" evidence="1">
    <location>
        <begin position="502"/>
        <end position="514"/>
    </location>
</feature>
<feature type="region of interest" description="Disordered" evidence="1">
    <location>
        <begin position="242"/>
        <end position="264"/>
    </location>
</feature>
<dbReference type="SUPFAM" id="SSF51126">
    <property type="entry name" value="Pectin lyase-like"/>
    <property type="match status" value="1"/>
</dbReference>
<dbReference type="RefSeq" id="XP_062790173.1">
    <property type="nucleotide sequence ID" value="XM_062934122.1"/>
</dbReference>
<proteinExistence type="predicted"/>
<evidence type="ECO:0000256" key="2">
    <source>
        <dbReference type="SAM" id="Phobius"/>
    </source>
</evidence>
<feature type="compositionally biased region" description="Polar residues" evidence="1">
    <location>
        <begin position="520"/>
        <end position="533"/>
    </location>
</feature>
<feature type="compositionally biased region" description="Pro residues" evidence="1">
    <location>
        <begin position="487"/>
        <end position="497"/>
    </location>
</feature>
<dbReference type="EMBL" id="CP141883">
    <property type="protein sequence ID" value="WRT65433.1"/>
    <property type="molecule type" value="Genomic_DNA"/>
</dbReference>
<dbReference type="Pfam" id="PF13229">
    <property type="entry name" value="Beta_helix"/>
    <property type="match status" value="1"/>
</dbReference>
<evidence type="ECO:0000256" key="1">
    <source>
        <dbReference type="SAM" id="MobiDB-lite"/>
    </source>
</evidence>
<evidence type="ECO:0000259" key="3">
    <source>
        <dbReference type="Pfam" id="PF13229"/>
    </source>
</evidence>
<keyword evidence="2" id="KW-0472">Membrane</keyword>
<feature type="compositionally biased region" description="Low complexity" evidence="1">
    <location>
        <begin position="1"/>
        <end position="24"/>
    </location>
</feature>
<feature type="compositionally biased region" description="Basic and acidic residues" evidence="1">
    <location>
        <begin position="709"/>
        <end position="731"/>
    </location>
</feature>
<feature type="region of interest" description="Disordered" evidence="1">
    <location>
        <begin position="1"/>
        <end position="34"/>
    </location>
</feature>
<dbReference type="Gene3D" id="2.160.20.10">
    <property type="entry name" value="Single-stranded right-handed beta-helix, Pectin lyase-like"/>
    <property type="match status" value="1"/>
</dbReference>
<keyword evidence="5" id="KW-1185">Reference proteome</keyword>
<protein>
    <recommendedName>
        <fullName evidence="3">Right handed beta helix domain-containing protein</fullName>
    </recommendedName>
</protein>
<evidence type="ECO:0000313" key="4">
    <source>
        <dbReference type="EMBL" id="WRT65433.1"/>
    </source>
</evidence>
<dbReference type="GeneID" id="87954507"/>
<dbReference type="Proteomes" id="UP001329825">
    <property type="component" value="Chromosome 3"/>
</dbReference>
<dbReference type="InterPro" id="IPR012334">
    <property type="entry name" value="Pectin_lyas_fold"/>
</dbReference>
<sequence>MHSLTDPSTSTSTSSDNPSRCPSPSRRRRRRVSRTAPAYLSLSSSSSVPFSVSRQTPRFSTAYLSRLSSSSLLILTCVLVILLPLVSAAPPCVRFADYDSINQMFIDGGPGAKVFLCPNKLYRLSGSIVFTAADQELATFGYPTGSERATLRVEGKQTATAIQGDCRRCARVGIKSLIIDGNRKKLGRMKNTDDSTGLIVLGGNEGQSIKNCWIKNPRGFTGIHIREGDKLQCTGARIDKNEIGPIGEEYDPDPTKDGDDPELSPLGRPLADGISIACKDSFVRDNIFYDNTDASIVIYCSPGTLILANHITARTVSAMAGILLVDSLPFQGDYSGVIVKQNIIDAASRSIRVGIGIGATVWSDDTETILKGGTVINNGIKGKYMGFGIAAAGLENWKIKGNWDEAVHQGKKSQRCFDDPINPDPMPYLYNLETIKDCEIQDGFQDHDFQYVVCIDGLYDSSNPPKHDLPPLPHDLGGLGSGNDLEPVPPGQNPPQQPTTNEAEESDSESDADIEGGASTPDTETSPVGFSTGSEVMDDILEHSQQRMLEAIDHLHRRVDILAVNVKVDDKKKRKDKGTVGETIDPAISTHLEKLQRRVEHLETSQKTLVESAVAMRSSIQSWDQEMATIGEWQYDILLDVRHKLELQLQHQHPDSDSDSDSDFDGRNTKYNEDDDDQDDLESDYDMIERINSPRAGPGSGSGSGSGARRIDINDHSHPSIQRDEIRDLSNKKRLKDVSSSNGGEKNSASRNWWFKLILIQVSVMISIWISRNWWLKRKRHSKIL</sequence>
<keyword evidence="2" id="KW-1133">Transmembrane helix</keyword>
<organism evidence="4 5">
    <name type="scientific">Kwoniella shivajii</name>
    <dbReference type="NCBI Taxonomy" id="564305"/>
    <lineage>
        <taxon>Eukaryota</taxon>
        <taxon>Fungi</taxon>
        <taxon>Dikarya</taxon>
        <taxon>Basidiomycota</taxon>
        <taxon>Agaricomycotina</taxon>
        <taxon>Tremellomycetes</taxon>
        <taxon>Tremellales</taxon>
        <taxon>Cryptococcaceae</taxon>
        <taxon>Kwoniella</taxon>
    </lineage>
</organism>
<feature type="region of interest" description="Disordered" evidence="1">
    <location>
        <begin position="650"/>
        <end position="747"/>
    </location>
</feature>
<feature type="compositionally biased region" description="Polar residues" evidence="1">
    <location>
        <begin position="738"/>
        <end position="747"/>
    </location>
</feature>
<gene>
    <name evidence="4" type="ORF">IL334_002376</name>
</gene>
<keyword evidence="2" id="KW-0812">Transmembrane</keyword>
<feature type="transmembrane region" description="Helical" evidence="2">
    <location>
        <begin position="753"/>
        <end position="775"/>
    </location>
</feature>
<dbReference type="InterPro" id="IPR039448">
    <property type="entry name" value="Beta_helix"/>
</dbReference>
<name>A0ABZ1CUQ0_9TREE</name>
<feature type="transmembrane region" description="Helical" evidence="2">
    <location>
        <begin position="63"/>
        <end position="86"/>
    </location>
</feature>
<feature type="domain" description="Right handed beta helix" evidence="3">
    <location>
        <begin position="199"/>
        <end position="386"/>
    </location>
</feature>